<organism evidence="10 11">
    <name type="scientific">Pontibacillus marinus BH030004 = DSM 16465</name>
    <dbReference type="NCBI Taxonomy" id="1385511"/>
    <lineage>
        <taxon>Bacteria</taxon>
        <taxon>Bacillati</taxon>
        <taxon>Bacillota</taxon>
        <taxon>Bacilli</taxon>
        <taxon>Bacillales</taxon>
        <taxon>Bacillaceae</taxon>
        <taxon>Pontibacillus</taxon>
    </lineage>
</organism>
<evidence type="ECO:0000256" key="4">
    <source>
        <dbReference type="ARBA" id="ARBA00022475"/>
    </source>
</evidence>
<feature type="transmembrane region" description="Helical" evidence="9">
    <location>
        <begin position="116"/>
        <end position="139"/>
    </location>
</feature>
<dbReference type="GO" id="GO:0005886">
    <property type="term" value="C:plasma membrane"/>
    <property type="evidence" value="ECO:0007669"/>
    <property type="project" value="UniProtKB-SubCell"/>
</dbReference>
<dbReference type="Gene3D" id="1.10.1760.20">
    <property type="match status" value="1"/>
</dbReference>
<evidence type="ECO:0000256" key="9">
    <source>
        <dbReference type="SAM" id="Phobius"/>
    </source>
</evidence>
<name>A0A0A5G535_9BACI</name>
<keyword evidence="11" id="KW-1185">Reference proteome</keyword>
<gene>
    <name evidence="10" type="ORF">N783_12330</name>
</gene>
<dbReference type="RefSeq" id="WP_027447062.1">
    <property type="nucleotide sequence ID" value="NZ_AULJ01000046.1"/>
</dbReference>
<comment type="similarity">
    <text evidence="2 8">Belongs to the prokaryotic riboflavin transporter (P-RFT) (TC 2.A.87) family.</text>
</comment>
<keyword evidence="4 8" id="KW-1003">Cell membrane</keyword>
<dbReference type="AlphaFoldDB" id="A0A0A5G535"/>
<evidence type="ECO:0000256" key="7">
    <source>
        <dbReference type="ARBA" id="ARBA00023136"/>
    </source>
</evidence>
<keyword evidence="5 9" id="KW-0812">Transmembrane</keyword>
<keyword evidence="6 9" id="KW-1133">Transmembrane helix</keyword>
<keyword evidence="3 8" id="KW-0813">Transport</keyword>
<protein>
    <recommendedName>
        <fullName evidence="8">Riboflavin transporter</fullName>
    </recommendedName>
</protein>
<keyword evidence="7 8" id="KW-0472">Membrane</keyword>
<evidence type="ECO:0000256" key="3">
    <source>
        <dbReference type="ARBA" id="ARBA00022448"/>
    </source>
</evidence>
<dbReference type="InterPro" id="IPR024529">
    <property type="entry name" value="ECF_trnsprt_substrate-spec"/>
</dbReference>
<dbReference type="PANTHER" id="PTHR38438">
    <property type="entry name" value="RIBOFLAVIN TRANSPORTER RIBU"/>
    <property type="match status" value="1"/>
</dbReference>
<dbReference type="PANTHER" id="PTHR38438:SF1">
    <property type="entry name" value="RIBOFLAVIN TRANSPORTER RIBU"/>
    <property type="match status" value="1"/>
</dbReference>
<dbReference type="PIRSF" id="PIRSF037778">
    <property type="entry name" value="UCP037778_transp_RibU"/>
    <property type="match status" value="1"/>
</dbReference>
<dbReference type="OrthoDB" id="9809216at2"/>
<feature type="transmembrane region" description="Helical" evidence="9">
    <location>
        <begin position="51"/>
        <end position="73"/>
    </location>
</feature>
<evidence type="ECO:0000256" key="2">
    <source>
        <dbReference type="ARBA" id="ARBA00005540"/>
    </source>
</evidence>
<sequence length="193" mass="20792">MMKPRTGPSSQLLKLIVIALFGSISTVLMLLNFPLPMLPGFLKVDFSEIPALLAALLFSPLAGVAVELLKNALHLVLAGGEPVGAAANFVAGVIFILPVSLLYHKFKSVKSIVSGLATGTIIMAIALSVLNYFVFLPLYSMFMGIDFGSETLMLVVAGILPFNVIKGIFISVLFVPVFLKLKPWFDHKRLSTT</sequence>
<feature type="transmembrane region" description="Helical" evidence="9">
    <location>
        <begin position="85"/>
        <end position="104"/>
    </location>
</feature>
<dbReference type="EMBL" id="AVPF01000032">
    <property type="protein sequence ID" value="KGX86263.1"/>
    <property type="molecule type" value="Genomic_DNA"/>
</dbReference>
<dbReference type="Proteomes" id="UP000030403">
    <property type="component" value="Unassembled WGS sequence"/>
</dbReference>
<evidence type="ECO:0000313" key="10">
    <source>
        <dbReference type="EMBL" id="KGX86263.1"/>
    </source>
</evidence>
<dbReference type="eggNOG" id="COG3601">
    <property type="taxonomic scope" value="Bacteria"/>
</dbReference>
<comment type="function">
    <text evidence="8">Probably a riboflavin-binding protein that interacts with the energy-coupling factor (ECF) ABC-transporter complex.</text>
</comment>
<evidence type="ECO:0000256" key="6">
    <source>
        <dbReference type="ARBA" id="ARBA00022989"/>
    </source>
</evidence>
<proteinExistence type="inferred from homology"/>
<dbReference type="Pfam" id="PF12822">
    <property type="entry name" value="ECF_trnsprt"/>
    <property type="match status" value="1"/>
</dbReference>
<evidence type="ECO:0000313" key="11">
    <source>
        <dbReference type="Proteomes" id="UP000030403"/>
    </source>
</evidence>
<dbReference type="InterPro" id="IPR025720">
    <property type="entry name" value="RibU"/>
</dbReference>
<dbReference type="STRING" id="1385511.GCA_000425225_03470"/>
<feature type="transmembrane region" description="Helical" evidence="9">
    <location>
        <begin position="12"/>
        <end position="31"/>
    </location>
</feature>
<dbReference type="GO" id="GO:0032217">
    <property type="term" value="F:riboflavin transmembrane transporter activity"/>
    <property type="evidence" value="ECO:0007669"/>
    <property type="project" value="UniProtKB-UniRule"/>
</dbReference>
<evidence type="ECO:0000256" key="5">
    <source>
        <dbReference type="ARBA" id="ARBA00022692"/>
    </source>
</evidence>
<reference evidence="10 11" key="1">
    <citation type="submission" date="2013-08" db="EMBL/GenBank/DDBJ databases">
        <authorList>
            <person name="Huang J."/>
            <person name="Wang G."/>
        </authorList>
    </citation>
    <scope>NUCLEOTIDE SEQUENCE [LARGE SCALE GENOMIC DNA]</scope>
    <source>
        <strain evidence="10 11">BH030004</strain>
    </source>
</reference>
<evidence type="ECO:0000256" key="1">
    <source>
        <dbReference type="ARBA" id="ARBA00004651"/>
    </source>
</evidence>
<comment type="caution">
    <text evidence="10">The sequence shown here is derived from an EMBL/GenBank/DDBJ whole genome shotgun (WGS) entry which is preliminary data.</text>
</comment>
<evidence type="ECO:0000256" key="8">
    <source>
        <dbReference type="PIRNR" id="PIRNR037778"/>
    </source>
</evidence>
<comment type="subcellular location">
    <subcellularLocation>
        <location evidence="1">Cell membrane</location>
        <topology evidence="1">Multi-pass membrane protein</topology>
    </subcellularLocation>
</comment>
<accession>A0A0A5G535</accession>
<feature type="transmembrane region" description="Helical" evidence="9">
    <location>
        <begin position="151"/>
        <end position="179"/>
    </location>
</feature>